<protein>
    <recommendedName>
        <fullName evidence="2">histidine kinase</fullName>
        <ecNumber evidence="2">2.7.13.3</ecNumber>
    </recommendedName>
</protein>
<dbReference type="InterPro" id="IPR036890">
    <property type="entry name" value="HATPase_C_sf"/>
</dbReference>
<dbReference type="SMART" id="SM00065">
    <property type="entry name" value="GAF"/>
    <property type="match status" value="1"/>
</dbReference>
<dbReference type="Gene3D" id="3.30.565.10">
    <property type="entry name" value="Histidine kinase-like ATPase, C-terminal domain"/>
    <property type="match status" value="1"/>
</dbReference>
<dbReference type="SMART" id="SM00387">
    <property type="entry name" value="HATPase_c"/>
    <property type="match status" value="1"/>
</dbReference>
<dbReference type="InterPro" id="IPR035965">
    <property type="entry name" value="PAS-like_dom_sf"/>
</dbReference>
<organism evidence="8 9">
    <name type="scientific">Archangium minus</name>
    <dbReference type="NCBI Taxonomy" id="83450"/>
    <lineage>
        <taxon>Bacteria</taxon>
        <taxon>Pseudomonadati</taxon>
        <taxon>Myxococcota</taxon>
        <taxon>Myxococcia</taxon>
        <taxon>Myxococcales</taxon>
        <taxon>Cystobacterineae</taxon>
        <taxon>Archangiaceae</taxon>
        <taxon>Archangium</taxon>
    </lineage>
</organism>
<evidence type="ECO:0000313" key="8">
    <source>
        <dbReference type="EMBL" id="WNG46178.1"/>
    </source>
</evidence>
<sequence length="726" mass="79368">MGAAGSPAELFSLLSRLLPEPLLLVTMRGKVVDSNVSSRELLGLQASALHGRQLTEFTEEAPERVSGFLQLCARSTEPLPGGLTLKSPSGSTVRRGCHGARLGLEVETQEPLVFVRFSTDVGGSAAFGLLGQKVDELTREVSRRREVEQALRASEARMRRIVDSNVVGVFFWKLTGEITHANDDFLQLMGYRREELESGRLDWRRLTPPEYSESDQAQVELLIHTGRHPPYEKEYLHADGHRVPVLVASATFLDNTQEGVAFTIDLTARKRAEEHLRLLVDASTALAASLHFAETLDRLMQVLVPRFADWCGVFVRDEEGLPKLLATHHIDSARTRLATAALAKNPPSLDARHGVGAVLRTGRSELLSPITDELLESVARSREHLALLREGAPSAGIALPLLSGSQVMGSLLLVHLDSRRLYGPQDLLVAEEVARRASLALVNNRLFETAETERHRAEEASRLKDDFLSIVSHELRTPLTSMLGWLQLLRKGTLSPEKQQRALEVIERNTRHQAQLVGDLLDVSRILTGKMRLEVEAVQLSDVVSAAIDTVRTAAEAKGVRLLPRLDANVGPVRGDATRLQQVVWNLVHNAVKFTPTGGHVEVLLQHRDAQAVITVADTGEGIAPDFLPHLFERFRQADSSTTRRHGGLGLGLSLVKHLVEMHGGSVEARSAGRGKGATFIVRLPLLESVSAAPGATGTGDFPQELPLSDLAGKMSVLRVDDEADT</sequence>
<comment type="catalytic activity">
    <reaction evidence="1">
        <text>ATP + protein L-histidine = ADP + protein N-phospho-L-histidine.</text>
        <dbReference type="EC" id="2.7.13.3"/>
    </reaction>
</comment>
<dbReference type="Gene3D" id="1.10.287.130">
    <property type="match status" value="1"/>
</dbReference>
<dbReference type="InterPro" id="IPR003661">
    <property type="entry name" value="HisK_dim/P_dom"/>
</dbReference>
<dbReference type="InterPro" id="IPR003594">
    <property type="entry name" value="HATPase_dom"/>
</dbReference>
<dbReference type="SUPFAM" id="SSF55874">
    <property type="entry name" value="ATPase domain of HSP90 chaperone/DNA topoisomerase II/histidine kinase"/>
    <property type="match status" value="1"/>
</dbReference>
<evidence type="ECO:0000259" key="4">
    <source>
        <dbReference type="SMART" id="SM00065"/>
    </source>
</evidence>
<dbReference type="PANTHER" id="PTHR43547:SF2">
    <property type="entry name" value="HYBRID SIGNAL TRANSDUCTION HISTIDINE KINASE C"/>
    <property type="match status" value="1"/>
</dbReference>
<dbReference type="InterPro" id="IPR003018">
    <property type="entry name" value="GAF"/>
</dbReference>
<dbReference type="CDD" id="cd00082">
    <property type="entry name" value="HisKA"/>
    <property type="match status" value="1"/>
</dbReference>
<dbReference type="Pfam" id="PF00512">
    <property type="entry name" value="HisKA"/>
    <property type="match status" value="1"/>
</dbReference>
<evidence type="ECO:0000256" key="1">
    <source>
        <dbReference type="ARBA" id="ARBA00000085"/>
    </source>
</evidence>
<feature type="domain" description="PAS" evidence="5">
    <location>
        <begin position="156"/>
        <end position="224"/>
    </location>
</feature>
<dbReference type="InterPro" id="IPR036097">
    <property type="entry name" value="HisK_dim/P_sf"/>
</dbReference>
<keyword evidence="9" id="KW-1185">Reference proteome</keyword>
<evidence type="ECO:0000313" key="9">
    <source>
        <dbReference type="Proteomes" id="UP001611383"/>
    </source>
</evidence>
<evidence type="ECO:0000259" key="6">
    <source>
        <dbReference type="SMART" id="SM00387"/>
    </source>
</evidence>
<dbReference type="Gene3D" id="3.30.450.40">
    <property type="match status" value="1"/>
</dbReference>
<evidence type="ECO:0000256" key="2">
    <source>
        <dbReference type="ARBA" id="ARBA00012438"/>
    </source>
</evidence>
<dbReference type="Pfam" id="PF01590">
    <property type="entry name" value="GAF"/>
    <property type="match status" value="1"/>
</dbReference>
<proteinExistence type="predicted"/>
<feature type="domain" description="PAS" evidence="5">
    <location>
        <begin position="9"/>
        <end position="74"/>
    </location>
</feature>
<dbReference type="Pfam" id="PF13426">
    <property type="entry name" value="PAS_9"/>
    <property type="match status" value="2"/>
</dbReference>
<dbReference type="SUPFAM" id="SSF55785">
    <property type="entry name" value="PYP-like sensor domain (PAS domain)"/>
    <property type="match status" value="1"/>
</dbReference>
<feature type="domain" description="Signal transduction histidine kinase dimerisation/phosphoacceptor" evidence="7">
    <location>
        <begin position="463"/>
        <end position="529"/>
    </location>
</feature>
<feature type="domain" description="Histidine kinase/HSP90-like ATPase" evidence="6">
    <location>
        <begin position="575"/>
        <end position="688"/>
    </location>
</feature>
<dbReference type="Pfam" id="PF02518">
    <property type="entry name" value="HATPase_c"/>
    <property type="match status" value="1"/>
</dbReference>
<dbReference type="PANTHER" id="PTHR43547">
    <property type="entry name" value="TWO-COMPONENT HISTIDINE KINASE"/>
    <property type="match status" value="1"/>
</dbReference>
<dbReference type="EMBL" id="CP043494">
    <property type="protein sequence ID" value="WNG46178.1"/>
    <property type="molecule type" value="Genomic_DNA"/>
</dbReference>
<dbReference type="SUPFAM" id="SSF55781">
    <property type="entry name" value="GAF domain-like"/>
    <property type="match status" value="1"/>
</dbReference>
<feature type="domain" description="GAF" evidence="4">
    <location>
        <begin position="291"/>
        <end position="451"/>
    </location>
</feature>
<dbReference type="InterPro" id="IPR000014">
    <property type="entry name" value="PAS"/>
</dbReference>
<evidence type="ECO:0000256" key="3">
    <source>
        <dbReference type="ARBA" id="ARBA00022553"/>
    </source>
</evidence>
<dbReference type="NCBIfam" id="TIGR00229">
    <property type="entry name" value="sensory_box"/>
    <property type="match status" value="1"/>
</dbReference>
<dbReference type="PRINTS" id="PR00344">
    <property type="entry name" value="BCTRLSENSOR"/>
</dbReference>
<dbReference type="RefSeq" id="WP_395822362.1">
    <property type="nucleotide sequence ID" value="NZ_CP043494.1"/>
</dbReference>
<gene>
    <name evidence="8" type="ORF">F0U60_20195</name>
</gene>
<reference evidence="8 9" key="1">
    <citation type="submission" date="2019-08" db="EMBL/GenBank/DDBJ databases">
        <title>Archangium and Cystobacter genomes.</title>
        <authorList>
            <person name="Chen I.-C.K."/>
            <person name="Wielgoss S."/>
        </authorList>
    </citation>
    <scope>NUCLEOTIDE SEQUENCE [LARGE SCALE GENOMIC DNA]</scope>
    <source>
        <strain evidence="8 9">Cbm 6</strain>
    </source>
</reference>
<dbReference type="SUPFAM" id="SSF47384">
    <property type="entry name" value="Homodimeric domain of signal transducing histidine kinase"/>
    <property type="match status" value="1"/>
</dbReference>
<evidence type="ECO:0000259" key="7">
    <source>
        <dbReference type="SMART" id="SM00388"/>
    </source>
</evidence>
<name>A0ABY9WR14_9BACT</name>
<evidence type="ECO:0000259" key="5">
    <source>
        <dbReference type="SMART" id="SM00091"/>
    </source>
</evidence>
<dbReference type="Gene3D" id="3.30.450.20">
    <property type="entry name" value="PAS domain"/>
    <property type="match status" value="1"/>
</dbReference>
<dbReference type="SMART" id="SM00091">
    <property type="entry name" value="PAS"/>
    <property type="match status" value="2"/>
</dbReference>
<dbReference type="EC" id="2.7.13.3" evidence="2"/>
<dbReference type="Proteomes" id="UP001611383">
    <property type="component" value="Chromosome"/>
</dbReference>
<keyword evidence="3" id="KW-0597">Phosphoprotein</keyword>
<dbReference type="CDD" id="cd00130">
    <property type="entry name" value="PAS"/>
    <property type="match status" value="2"/>
</dbReference>
<accession>A0ABY9WR14</accession>
<dbReference type="InterPro" id="IPR004358">
    <property type="entry name" value="Sig_transdc_His_kin-like_C"/>
</dbReference>
<dbReference type="InterPro" id="IPR029016">
    <property type="entry name" value="GAF-like_dom_sf"/>
</dbReference>
<dbReference type="SMART" id="SM00388">
    <property type="entry name" value="HisKA"/>
    <property type="match status" value="1"/>
</dbReference>